<dbReference type="EMBL" id="BRXX01000598">
    <property type="protein sequence ID" value="GMH49530.1"/>
    <property type="molecule type" value="Genomic_DNA"/>
</dbReference>
<feature type="compositionally biased region" description="Basic and acidic residues" evidence="4">
    <location>
        <begin position="8"/>
        <end position="17"/>
    </location>
</feature>
<feature type="domain" description="Methyltransferase type 11" evidence="5">
    <location>
        <begin position="105"/>
        <end position="205"/>
    </location>
</feature>
<dbReference type="Gene3D" id="3.40.50.150">
    <property type="entry name" value="Vaccinia Virus protein VP39"/>
    <property type="match status" value="1"/>
</dbReference>
<evidence type="ECO:0000256" key="1">
    <source>
        <dbReference type="ARBA" id="ARBA00008361"/>
    </source>
</evidence>
<comment type="caution">
    <text evidence="6">The sequence shown here is derived from an EMBL/GenBank/DDBJ whole genome shotgun (WGS) entry which is preliminary data.</text>
</comment>
<dbReference type="GO" id="GO:0008757">
    <property type="term" value="F:S-adenosylmethionine-dependent methyltransferase activity"/>
    <property type="evidence" value="ECO:0007669"/>
    <property type="project" value="InterPro"/>
</dbReference>
<evidence type="ECO:0000256" key="2">
    <source>
        <dbReference type="ARBA" id="ARBA00022603"/>
    </source>
</evidence>
<dbReference type="InterPro" id="IPR051419">
    <property type="entry name" value="Lys/N-term_MeTrsfase_sf"/>
</dbReference>
<keyword evidence="7" id="KW-1185">Reference proteome</keyword>
<evidence type="ECO:0000259" key="5">
    <source>
        <dbReference type="Pfam" id="PF08241"/>
    </source>
</evidence>
<sequence>MPPVAKKAKIDDKDRTKNTKNTKNTNDKDDSYSKESYWSKRYAVTGNITDCITDCITGSTDNEEMSVMISERDHDWYFSGEELQPLLSPLLSSISSSPLHPNTVLEIGCGMKPILTTLSLPPVKFPSNPFNLLSLDYAQPCIDYLKKSFKSTSDKTYTFIKADAKNVPLESSSVPLVIEKGTLDAVITSGVDDAVQVLKEMARVTSRYLMIVTHFNVETEEGSDWVEDVLGEGLSTEGGGVFWKVNCNVGEQGGAMVVVCQKCVRRKTRNEGGETLQIEVTEY</sequence>
<evidence type="ECO:0000256" key="4">
    <source>
        <dbReference type="SAM" id="MobiDB-lite"/>
    </source>
</evidence>
<dbReference type="Proteomes" id="UP001165160">
    <property type="component" value="Unassembled WGS sequence"/>
</dbReference>
<comment type="similarity">
    <text evidence="1">Belongs to the methyltransferase superfamily.</text>
</comment>
<keyword evidence="3" id="KW-0808">Transferase</keyword>
<gene>
    <name evidence="6" type="ORF">TrVE_jg8405</name>
</gene>
<organism evidence="6 7">
    <name type="scientific">Triparma verrucosa</name>
    <dbReference type="NCBI Taxonomy" id="1606542"/>
    <lineage>
        <taxon>Eukaryota</taxon>
        <taxon>Sar</taxon>
        <taxon>Stramenopiles</taxon>
        <taxon>Ochrophyta</taxon>
        <taxon>Bolidophyceae</taxon>
        <taxon>Parmales</taxon>
        <taxon>Triparmaceae</taxon>
        <taxon>Triparma</taxon>
    </lineage>
</organism>
<dbReference type="InterPro" id="IPR029063">
    <property type="entry name" value="SAM-dependent_MTases_sf"/>
</dbReference>
<reference evidence="7" key="1">
    <citation type="journal article" date="2023" name="Commun. Biol.">
        <title>Genome analysis of Parmales, the sister group of diatoms, reveals the evolutionary specialization of diatoms from phago-mixotrophs to photoautotrophs.</title>
        <authorList>
            <person name="Ban H."/>
            <person name="Sato S."/>
            <person name="Yoshikawa S."/>
            <person name="Yamada K."/>
            <person name="Nakamura Y."/>
            <person name="Ichinomiya M."/>
            <person name="Sato N."/>
            <person name="Blanc-Mathieu R."/>
            <person name="Endo H."/>
            <person name="Kuwata A."/>
            <person name="Ogata H."/>
        </authorList>
    </citation>
    <scope>NUCLEOTIDE SEQUENCE [LARGE SCALE GENOMIC DNA]</scope>
    <source>
        <strain evidence="7">NIES 3699</strain>
    </source>
</reference>
<dbReference type="Pfam" id="PF08241">
    <property type="entry name" value="Methyltransf_11"/>
    <property type="match status" value="1"/>
</dbReference>
<protein>
    <recommendedName>
        <fullName evidence="5">Methyltransferase type 11 domain-containing protein</fullName>
    </recommendedName>
</protein>
<dbReference type="PANTHER" id="PTHR12176">
    <property type="entry name" value="SAM-DEPENDENT METHYLTRANSFERASE SUPERFAMILY PROTEIN"/>
    <property type="match status" value="1"/>
</dbReference>
<dbReference type="AlphaFoldDB" id="A0A9W6ZFQ3"/>
<name>A0A9W6ZFQ3_9STRA</name>
<feature type="region of interest" description="Disordered" evidence="4">
    <location>
        <begin position="1"/>
        <end position="32"/>
    </location>
</feature>
<proteinExistence type="inferred from homology"/>
<accession>A0A9W6ZFQ3</accession>
<keyword evidence="2" id="KW-0489">Methyltransferase</keyword>
<dbReference type="PANTHER" id="PTHR12176:SF80">
    <property type="entry name" value="EEF1A LYSINE METHYLTRANSFERASE 4"/>
    <property type="match status" value="1"/>
</dbReference>
<evidence type="ECO:0000313" key="6">
    <source>
        <dbReference type="EMBL" id="GMH49530.1"/>
    </source>
</evidence>
<dbReference type="InterPro" id="IPR013216">
    <property type="entry name" value="Methyltransf_11"/>
</dbReference>
<evidence type="ECO:0000313" key="7">
    <source>
        <dbReference type="Proteomes" id="UP001165160"/>
    </source>
</evidence>
<evidence type="ECO:0000256" key="3">
    <source>
        <dbReference type="ARBA" id="ARBA00022679"/>
    </source>
</evidence>
<dbReference type="GO" id="GO:0032259">
    <property type="term" value="P:methylation"/>
    <property type="evidence" value="ECO:0007669"/>
    <property type="project" value="UniProtKB-KW"/>
</dbReference>
<dbReference type="SUPFAM" id="SSF53335">
    <property type="entry name" value="S-adenosyl-L-methionine-dependent methyltransferases"/>
    <property type="match status" value="1"/>
</dbReference>